<gene>
    <name evidence="1" type="ORF">CYLTODRAFT_449083</name>
</gene>
<dbReference type="EMBL" id="KN880436">
    <property type="protein sequence ID" value="KIY73456.1"/>
    <property type="molecule type" value="Genomic_DNA"/>
</dbReference>
<proteinExistence type="predicted"/>
<sequence length="145" mass="16253">MSMSNTVPLDPSSFYITTTQLFNEVGKFHWAAFVTNVQGAVTKYHWSTRFGTADKLEGVALHEVEAATHKSDELDIISGFWKIEGYIPRDAEALRTIALIAFAAHANGYKTIFSSERMCPHGLTCRTWLLAVIREMHQQGWFAAA</sequence>
<keyword evidence="2" id="KW-1185">Reference proteome</keyword>
<dbReference type="AlphaFoldDB" id="A0A0D7BV06"/>
<reference evidence="1 2" key="1">
    <citation type="journal article" date="2015" name="Fungal Genet. Biol.">
        <title>Evolution of novel wood decay mechanisms in Agaricales revealed by the genome sequences of Fistulina hepatica and Cylindrobasidium torrendii.</title>
        <authorList>
            <person name="Floudas D."/>
            <person name="Held B.W."/>
            <person name="Riley R."/>
            <person name="Nagy L.G."/>
            <person name="Koehler G."/>
            <person name="Ransdell A.S."/>
            <person name="Younus H."/>
            <person name="Chow J."/>
            <person name="Chiniquy J."/>
            <person name="Lipzen A."/>
            <person name="Tritt A."/>
            <person name="Sun H."/>
            <person name="Haridas S."/>
            <person name="LaButti K."/>
            <person name="Ohm R.A."/>
            <person name="Kues U."/>
            <person name="Blanchette R.A."/>
            <person name="Grigoriev I.V."/>
            <person name="Minto R.E."/>
            <person name="Hibbett D.S."/>
        </authorList>
    </citation>
    <scope>NUCLEOTIDE SEQUENCE [LARGE SCALE GENOMIC DNA]</scope>
    <source>
        <strain evidence="1 2">FP15055 ss-10</strain>
    </source>
</reference>
<dbReference type="OrthoDB" id="2603374at2759"/>
<evidence type="ECO:0000313" key="2">
    <source>
        <dbReference type="Proteomes" id="UP000054007"/>
    </source>
</evidence>
<name>A0A0D7BV06_9AGAR</name>
<dbReference type="Proteomes" id="UP000054007">
    <property type="component" value="Unassembled WGS sequence"/>
</dbReference>
<evidence type="ECO:0000313" key="1">
    <source>
        <dbReference type="EMBL" id="KIY73456.1"/>
    </source>
</evidence>
<organism evidence="1 2">
    <name type="scientific">Cylindrobasidium torrendii FP15055 ss-10</name>
    <dbReference type="NCBI Taxonomy" id="1314674"/>
    <lineage>
        <taxon>Eukaryota</taxon>
        <taxon>Fungi</taxon>
        <taxon>Dikarya</taxon>
        <taxon>Basidiomycota</taxon>
        <taxon>Agaricomycotina</taxon>
        <taxon>Agaricomycetes</taxon>
        <taxon>Agaricomycetidae</taxon>
        <taxon>Agaricales</taxon>
        <taxon>Marasmiineae</taxon>
        <taxon>Physalacriaceae</taxon>
        <taxon>Cylindrobasidium</taxon>
    </lineage>
</organism>
<protein>
    <submittedName>
        <fullName evidence="1">Uncharacterized protein</fullName>
    </submittedName>
</protein>
<accession>A0A0D7BV06</accession>